<feature type="compositionally biased region" description="Low complexity" evidence="1">
    <location>
        <begin position="7"/>
        <end position="17"/>
    </location>
</feature>
<protein>
    <submittedName>
        <fullName evidence="2">Uncharacterized protein</fullName>
    </submittedName>
</protein>
<sequence>MYVILRARTSGGAAAASPHVSGRRRRQGFVTGDEHGEERVRGGPGGSFGACRSRGVACSPSCVVVVGDDGGA</sequence>
<comment type="caution">
    <text evidence="2">The sequence shown here is derived from an EMBL/GenBank/DDBJ whole genome shotgun (WGS) entry which is preliminary data.</text>
</comment>
<evidence type="ECO:0000313" key="3">
    <source>
        <dbReference type="Proteomes" id="UP000320762"/>
    </source>
</evidence>
<evidence type="ECO:0000256" key="1">
    <source>
        <dbReference type="SAM" id="MobiDB-lite"/>
    </source>
</evidence>
<feature type="compositionally biased region" description="Basic and acidic residues" evidence="1">
    <location>
        <begin position="32"/>
        <end position="41"/>
    </location>
</feature>
<keyword evidence="3" id="KW-1185">Reference proteome</keyword>
<evidence type="ECO:0000313" key="2">
    <source>
        <dbReference type="EMBL" id="TRM62929.1"/>
    </source>
</evidence>
<dbReference type="EMBL" id="VDMD01000011">
    <property type="protein sequence ID" value="TRM62929.1"/>
    <property type="molecule type" value="Genomic_DNA"/>
</dbReference>
<reference evidence="2 3" key="1">
    <citation type="journal article" date="2019" name="New Phytol.">
        <title>Comparative genomics reveals unique wood-decay strategies and fruiting body development in the Schizophyllaceae.</title>
        <authorList>
            <person name="Almasi E."/>
            <person name="Sahu N."/>
            <person name="Krizsan K."/>
            <person name="Balint B."/>
            <person name="Kovacs G.M."/>
            <person name="Kiss B."/>
            <person name="Cseklye J."/>
            <person name="Drula E."/>
            <person name="Henrissat B."/>
            <person name="Nagy I."/>
            <person name="Chovatia M."/>
            <person name="Adam C."/>
            <person name="LaButti K."/>
            <person name="Lipzen A."/>
            <person name="Riley R."/>
            <person name="Grigoriev I.V."/>
            <person name="Nagy L.G."/>
        </authorList>
    </citation>
    <scope>NUCLEOTIDE SEQUENCE [LARGE SCALE GENOMIC DNA]</scope>
    <source>
        <strain evidence="2 3">NL-1724</strain>
    </source>
</reference>
<proteinExistence type="predicted"/>
<feature type="region of interest" description="Disordered" evidence="1">
    <location>
        <begin position="7"/>
        <end position="46"/>
    </location>
</feature>
<accession>A0A550CDR9</accession>
<dbReference type="Proteomes" id="UP000320762">
    <property type="component" value="Unassembled WGS sequence"/>
</dbReference>
<gene>
    <name evidence="2" type="ORF">BD626DRAFT_497010</name>
</gene>
<organism evidence="2 3">
    <name type="scientific">Schizophyllum amplum</name>
    <dbReference type="NCBI Taxonomy" id="97359"/>
    <lineage>
        <taxon>Eukaryota</taxon>
        <taxon>Fungi</taxon>
        <taxon>Dikarya</taxon>
        <taxon>Basidiomycota</taxon>
        <taxon>Agaricomycotina</taxon>
        <taxon>Agaricomycetes</taxon>
        <taxon>Agaricomycetidae</taxon>
        <taxon>Agaricales</taxon>
        <taxon>Schizophyllaceae</taxon>
        <taxon>Schizophyllum</taxon>
    </lineage>
</organism>
<dbReference type="AlphaFoldDB" id="A0A550CDR9"/>
<name>A0A550CDR9_9AGAR</name>